<evidence type="ECO:0000256" key="8">
    <source>
        <dbReference type="ARBA" id="ARBA00023012"/>
    </source>
</evidence>
<keyword evidence="9" id="KW-1133">Transmembrane helix</keyword>
<dbReference type="Pfam" id="PF00512">
    <property type="entry name" value="HisKA"/>
    <property type="match status" value="1"/>
</dbReference>
<feature type="transmembrane region" description="Helical" evidence="9">
    <location>
        <begin position="99"/>
        <end position="119"/>
    </location>
</feature>
<evidence type="ECO:0000256" key="9">
    <source>
        <dbReference type="SAM" id="Phobius"/>
    </source>
</evidence>
<feature type="transmembrane region" description="Helical" evidence="9">
    <location>
        <begin position="131"/>
        <end position="153"/>
    </location>
</feature>
<evidence type="ECO:0000259" key="10">
    <source>
        <dbReference type="PROSITE" id="PS50109"/>
    </source>
</evidence>
<dbReference type="RefSeq" id="WP_272446681.1">
    <property type="nucleotide sequence ID" value="NZ_JAMQKC010000011.1"/>
</dbReference>
<keyword evidence="7" id="KW-0067">ATP-binding</keyword>
<dbReference type="InterPro" id="IPR005467">
    <property type="entry name" value="His_kinase_dom"/>
</dbReference>
<reference evidence="11" key="1">
    <citation type="submission" date="2022-06" db="EMBL/GenBank/DDBJ databases">
        <title>Aquibacillus sp. a new bacterium isolated from soil saline samples.</title>
        <authorList>
            <person name="Galisteo C."/>
            <person name="De La Haba R."/>
            <person name="Sanchez-Porro C."/>
            <person name="Ventosa A."/>
        </authorList>
    </citation>
    <scope>NUCLEOTIDE SEQUENCE</scope>
    <source>
        <strain evidence="11">3ASR75-54</strain>
    </source>
</reference>
<dbReference type="PANTHER" id="PTHR43065">
    <property type="entry name" value="SENSOR HISTIDINE KINASE"/>
    <property type="match status" value="1"/>
</dbReference>
<dbReference type="PROSITE" id="PS50109">
    <property type="entry name" value="HIS_KIN"/>
    <property type="match status" value="1"/>
</dbReference>
<dbReference type="Pfam" id="PF02518">
    <property type="entry name" value="HATPase_c"/>
    <property type="match status" value="1"/>
</dbReference>
<dbReference type="AlphaFoldDB" id="A0A9X3WDG4"/>
<dbReference type="SUPFAM" id="SSF47384">
    <property type="entry name" value="Homodimeric domain of signal transducing histidine kinase"/>
    <property type="match status" value="1"/>
</dbReference>
<dbReference type="PANTHER" id="PTHR43065:SF46">
    <property type="entry name" value="C4-DICARBOXYLATE TRANSPORT SENSOR PROTEIN DCTB"/>
    <property type="match status" value="1"/>
</dbReference>
<dbReference type="GO" id="GO:0005524">
    <property type="term" value="F:ATP binding"/>
    <property type="evidence" value="ECO:0007669"/>
    <property type="project" value="UniProtKB-KW"/>
</dbReference>
<evidence type="ECO:0000256" key="5">
    <source>
        <dbReference type="ARBA" id="ARBA00022741"/>
    </source>
</evidence>
<keyword evidence="9" id="KW-0812">Transmembrane</keyword>
<keyword evidence="8" id="KW-0902">Two-component regulatory system</keyword>
<dbReference type="PRINTS" id="PR00344">
    <property type="entry name" value="BCTRLSENSOR"/>
</dbReference>
<keyword evidence="4" id="KW-0808">Transferase</keyword>
<dbReference type="SMART" id="SM00388">
    <property type="entry name" value="HisKA"/>
    <property type="match status" value="1"/>
</dbReference>
<dbReference type="EMBL" id="JAMQKC010000011">
    <property type="protein sequence ID" value="MDC3417612.1"/>
    <property type="molecule type" value="Genomic_DNA"/>
</dbReference>
<evidence type="ECO:0000313" key="11">
    <source>
        <dbReference type="EMBL" id="MDC3417612.1"/>
    </source>
</evidence>
<sequence>MLTFENYLFELLIILVPIFIFFTYIFKNNQSKTNLLMLGLLCALSVILTMSFSSRLPSGIIFDLRHIPWLIAFLYGSNWVGAFIAVLIVLLRATIGFDAGLLVALFVTLIASIGITFVIGKYRASSFYQRLALSALFTVVNNLLVIVGIVLVIDKSNLNQLTSSLSYFVVANLFTTLLVIYIIETLLEKERNKVQLQQSERVKLIGEMAASVAHEIKNPLTVVMGFTQILKGDKNLTARQLSSLELIDSELKRAETIIYDYLSFAKSKPVEVEKLNIMEVVNNVVEVTKYHAQLFSVVLKNETHGNYCVKANRSELTQVFLNIVKNGIEAIEKDGEITINFRILGRYIEINIIDNGKGMSEKEVSLLGIPYHSTKEHGTGLGMMVCYKIINSLKGELNVRSKQGVGTTFSIVLPLAGK</sequence>
<dbReference type="InterPro" id="IPR004358">
    <property type="entry name" value="Sig_transdc_His_kin-like_C"/>
</dbReference>
<accession>A0A9X3WDG4</accession>
<evidence type="ECO:0000256" key="2">
    <source>
        <dbReference type="ARBA" id="ARBA00012438"/>
    </source>
</evidence>
<comment type="caution">
    <text evidence="11">The sequence shown here is derived from an EMBL/GenBank/DDBJ whole genome shotgun (WGS) entry which is preliminary data.</text>
</comment>
<gene>
    <name evidence="11" type="ORF">NC799_11960</name>
</gene>
<comment type="catalytic activity">
    <reaction evidence="1">
        <text>ATP + protein L-histidine = ADP + protein N-phospho-L-histidine.</text>
        <dbReference type="EC" id="2.7.13.3"/>
    </reaction>
</comment>
<proteinExistence type="predicted"/>
<organism evidence="11 12">
    <name type="scientific">Aquibacillus salsiterrae</name>
    <dbReference type="NCBI Taxonomy" id="2950439"/>
    <lineage>
        <taxon>Bacteria</taxon>
        <taxon>Bacillati</taxon>
        <taxon>Bacillota</taxon>
        <taxon>Bacilli</taxon>
        <taxon>Bacillales</taxon>
        <taxon>Bacillaceae</taxon>
        <taxon>Aquibacillus</taxon>
    </lineage>
</organism>
<evidence type="ECO:0000256" key="4">
    <source>
        <dbReference type="ARBA" id="ARBA00022679"/>
    </source>
</evidence>
<feature type="transmembrane region" description="Helical" evidence="9">
    <location>
        <begin position="165"/>
        <end position="183"/>
    </location>
</feature>
<dbReference type="EC" id="2.7.13.3" evidence="2"/>
<dbReference type="InterPro" id="IPR003661">
    <property type="entry name" value="HisK_dim/P_dom"/>
</dbReference>
<evidence type="ECO:0000256" key="1">
    <source>
        <dbReference type="ARBA" id="ARBA00000085"/>
    </source>
</evidence>
<name>A0A9X3WDG4_9BACI</name>
<dbReference type="Gene3D" id="1.10.287.130">
    <property type="match status" value="1"/>
</dbReference>
<keyword evidence="3" id="KW-0597">Phosphoprotein</keyword>
<dbReference type="CDD" id="cd00082">
    <property type="entry name" value="HisKA"/>
    <property type="match status" value="1"/>
</dbReference>
<dbReference type="InterPro" id="IPR036097">
    <property type="entry name" value="HisK_dim/P_sf"/>
</dbReference>
<dbReference type="GO" id="GO:0000155">
    <property type="term" value="F:phosphorelay sensor kinase activity"/>
    <property type="evidence" value="ECO:0007669"/>
    <property type="project" value="InterPro"/>
</dbReference>
<feature type="transmembrane region" description="Helical" evidence="9">
    <location>
        <begin position="7"/>
        <end position="26"/>
    </location>
</feature>
<dbReference type="Gene3D" id="3.30.565.10">
    <property type="entry name" value="Histidine kinase-like ATPase, C-terminal domain"/>
    <property type="match status" value="1"/>
</dbReference>
<evidence type="ECO:0000256" key="3">
    <source>
        <dbReference type="ARBA" id="ARBA00022553"/>
    </source>
</evidence>
<feature type="domain" description="Histidine kinase" evidence="10">
    <location>
        <begin position="211"/>
        <end position="417"/>
    </location>
</feature>
<evidence type="ECO:0000256" key="6">
    <source>
        <dbReference type="ARBA" id="ARBA00022777"/>
    </source>
</evidence>
<feature type="transmembrane region" description="Helical" evidence="9">
    <location>
        <begin position="69"/>
        <end position="93"/>
    </location>
</feature>
<dbReference type="Proteomes" id="UP001145069">
    <property type="component" value="Unassembled WGS sequence"/>
</dbReference>
<feature type="transmembrane region" description="Helical" evidence="9">
    <location>
        <begin position="38"/>
        <end position="57"/>
    </location>
</feature>
<dbReference type="InterPro" id="IPR036890">
    <property type="entry name" value="HATPase_C_sf"/>
</dbReference>
<evidence type="ECO:0000313" key="12">
    <source>
        <dbReference type="Proteomes" id="UP001145069"/>
    </source>
</evidence>
<keyword evidence="9" id="KW-0472">Membrane</keyword>
<protein>
    <recommendedName>
        <fullName evidence="2">histidine kinase</fullName>
        <ecNumber evidence="2">2.7.13.3</ecNumber>
    </recommendedName>
</protein>
<keyword evidence="5" id="KW-0547">Nucleotide-binding</keyword>
<evidence type="ECO:0000256" key="7">
    <source>
        <dbReference type="ARBA" id="ARBA00022840"/>
    </source>
</evidence>
<dbReference type="Gene3D" id="1.10.1760.20">
    <property type="match status" value="1"/>
</dbReference>
<dbReference type="InterPro" id="IPR003594">
    <property type="entry name" value="HATPase_dom"/>
</dbReference>
<dbReference type="SMART" id="SM00387">
    <property type="entry name" value="HATPase_c"/>
    <property type="match status" value="1"/>
</dbReference>
<dbReference type="SUPFAM" id="SSF55874">
    <property type="entry name" value="ATPase domain of HSP90 chaperone/DNA topoisomerase II/histidine kinase"/>
    <property type="match status" value="1"/>
</dbReference>
<keyword evidence="12" id="KW-1185">Reference proteome</keyword>
<keyword evidence="6 11" id="KW-0418">Kinase</keyword>